<protein>
    <submittedName>
        <fullName evidence="1">44022_t:CDS:1</fullName>
    </submittedName>
</protein>
<evidence type="ECO:0000313" key="2">
    <source>
        <dbReference type="Proteomes" id="UP000789901"/>
    </source>
</evidence>
<sequence length="90" mass="10356">MSNSESLTYQCTRLSLIHGYERSSSYLKDNTLKAGDLICNLSLQELVLYTIIHRHVIFNIKINTHNLVRARVANGAVRFCLDFMMIQIPQ</sequence>
<keyword evidence="2" id="KW-1185">Reference proteome</keyword>
<dbReference type="EMBL" id="CAJVQB010000855">
    <property type="protein sequence ID" value="CAG8510338.1"/>
    <property type="molecule type" value="Genomic_DNA"/>
</dbReference>
<accession>A0ABM8W2U2</accession>
<proteinExistence type="predicted"/>
<comment type="caution">
    <text evidence="1">The sequence shown here is derived from an EMBL/GenBank/DDBJ whole genome shotgun (WGS) entry which is preliminary data.</text>
</comment>
<organism evidence="1 2">
    <name type="scientific">Gigaspora margarita</name>
    <dbReference type="NCBI Taxonomy" id="4874"/>
    <lineage>
        <taxon>Eukaryota</taxon>
        <taxon>Fungi</taxon>
        <taxon>Fungi incertae sedis</taxon>
        <taxon>Mucoromycota</taxon>
        <taxon>Glomeromycotina</taxon>
        <taxon>Glomeromycetes</taxon>
        <taxon>Diversisporales</taxon>
        <taxon>Gigasporaceae</taxon>
        <taxon>Gigaspora</taxon>
    </lineage>
</organism>
<gene>
    <name evidence="1" type="ORF">GMARGA_LOCUS2650</name>
</gene>
<name>A0ABM8W2U2_GIGMA</name>
<reference evidence="1 2" key="1">
    <citation type="submission" date="2021-06" db="EMBL/GenBank/DDBJ databases">
        <authorList>
            <person name="Kallberg Y."/>
            <person name="Tangrot J."/>
            <person name="Rosling A."/>
        </authorList>
    </citation>
    <scope>NUCLEOTIDE SEQUENCE [LARGE SCALE GENOMIC DNA]</scope>
    <source>
        <strain evidence="1 2">120-4 pot B 10/14</strain>
    </source>
</reference>
<dbReference type="Proteomes" id="UP000789901">
    <property type="component" value="Unassembled WGS sequence"/>
</dbReference>
<evidence type="ECO:0000313" key="1">
    <source>
        <dbReference type="EMBL" id="CAG8510338.1"/>
    </source>
</evidence>